<feature type="region of interest" description="Disordered" evidence="1">
    <location>
        <begin position="121"/>
        <end position="209"/>
    </location>
</feature>
<feature type="region of interest" description="Disordered" evidence="1">
    <location>
        <begin position="278"/>
        <end position="298"/>
    </location>
</feature>
<evidence type="ECO:0000256" key="1">
    <source>
        <dbReference type="SAM" id="MobiDB-lite"/>
    </source>
</evidence>
<evidence type="ECO:0000313" key="3">
    <source>
        <dbReference type="Proteomes" id="UP000265631"/>
    </source>
</evidence>
<protein>
    <submittedName>
        <fullName evidence="2">Uncharacterized protein</fullName>
    </submittedName>
</protein>
<accession>A0A395N6A6</accession>
<reference evidence="2 3" key="1">
    <citation type="journal article" date="2018" name="PLoS Pathog.">
        <title>Evolution of structural diversity of trichothecenes, a family of toxins produced by plant pathogenic and entomopathogenic fungi.</title>
        <authorList>
            <person name="Proctor R.H."/>
            <person name="McCormick S.P."/>
            <person name="Kim H.S."/>
            <person name="Cardoza R.E."/>
            <person name="Stanley A.M."/>
            <person name="Lindo L."/>
            <person name="Kelly A."/>
            <person name="Brown D.W."/>
            <person name="Lee T."/>
            <person name="Vaughan M.M."/>
            <person name="Alexander N.J."/>
            <person name="Busman M."/>
            <person name="Gutierrez S."/>
        </authorList>
    </citation>
    <scope>NUCLEOTIDE SEQUENCE [LARGE SCALE GENOMIC DNA]</scope>
    <source>
        <strain evidence="2 3">NRRL 13405</strain>
    </source>
</reference>
<dbReference type="Proteomes" id="UP000265631">
    <property type="component" value="Unassembled WGS sequence"/>
</dbReference>
<feature type="region of interest" description="Disordered" evidence="1">
    <location>
        <begin position="54"/>
        <end position="105"/>
    </location>
</feature>
<evidence type="ECO:0000313" key="2">
    <source>
        <dbReference type="EMBL" id="RFN55664.1"/>
    </source>
</evidence>
<organism evidence="2 3">
    <name type="scientific">Fusarium flagelliforme</name>
    <dbReference type="NCBI Taxonomy" id="2675880"/>
    <lineage>
        <taxon>Eukaryota</taxon>
        <taxon>Fungi</taxon>
        <taxon>Dikarya</taxon>
        <taxon>Ascomycota</taxon>
        <taxon>Pezizomycotina</taxon>
        <taxon>Sordariomycetes</taxon>
        <taxon>Hypocreomycetidae</taxon>
        <taxon>Hypocreales</taxon>
        <taxon>Nectriaceae</taxon>
        <taxon>Fusarium</taxon>
        <taxon>Fusarium incarnatum-equiseti species complex</taxon>
    </lineage>
</organism>
<dbReference type="EMBL" id="PXXK01000003">
    <property type="protein sequence ID" value="RFN55664.1"/>
    <property type="molecule type" value="Genomic_DNA"/>
</dbReference>
<comment type="caution">
    <text evidence="2">The sequence shown here is derived from an EMBL/GenBank/DDBJ whole genome shotgun (WGS) entry which is preliminary data.</text>
</comment>
<feature type="compositionally biased region" description="Low complexity" evidence="1">
    <location>
        <begin position="188"/>
        <end position="197"/>
    </location>
</feature>
<dbReference type="AlphaFoldDB" id="A0A395N6A6"/>
<feature type="compositionally biased region" description="Pro residues" evidence="1">
    <location>
        <begin position="124"/>
        <end position="135"/>
    </location>
</feature>
<proteinExistence type="predicted"/>
<dbReference type="STRING" id="2594813.A0A395N6A6"/>
<feature type="compositionally biased region" description="Polar residues" evidence="1">
    <location>
        <begin position="162"/>
        <end position="173"/>
    </location>
</feature>
<keyword evidence="3" id="KW-1185">Reference proteome</keyword>
<gene>
    <name evidence="2" type="ORF">FIE12Z_61</name>
</gene>
<sequence>MTSITKQPNGWLSLKWVRKHLYEGSSTTSPHTEGSSQKDPCQCYGHKVVRSVRSNRFSPGTVDDQTEPETTHEETYQYHQPPDKIRVNTMPGPEETNESIKPRLQKKQHPAFLFPIKLQQLEPSLPPPQNKPLPEIPTQTLPRKLPDRVGQKVQDPRPPARNSPNTTRKTIANYSLFPKLAVKPPPRSSSLQQSSRPYGKAHKSQGLPCANTTVTKQLHRHVAELYRGPSMERENTVKELRDIPIEELLPRITRSSSFQKSVIGSKTAPCKGRVSALRSSRSANHLSMHKTDSCPRFTKKSVPNLRRAATCEPLQLHQYPQAPRSLGPAQTHWIDTPVRSVFDTDDEDKHSPFDFLRIYRHRSNESPQRLNKNNPLSFKWCYAKID</sequence>
<feature type="compositionally biased region" description="Basic and acidic residues" evidence="1">
    <location>
        <begin position="69"/>
        <end position="86"/>
    </location>
</feature>
<name>A0A395N6A6_9HYPO</name>